<dbReference type="AlphaFoldDB" id="A0A2S6ZC34"/>
<dbReference type="OrthoDB" id="6009271at2"/>
<dbReference type="EMBL" id="MIGX01000099">
    <property type="protein sequence ID" value="PPT86774.1"/>
    <property type="molecule type" value="Genomic_DNA"/>
</dbReference>
<dbReference type="RefSeq" id="WP_128421306.1">
    <property type="nucleotide sequence ID" value="NZ_CP049017.1"/>
</dbReference>
<comment type="caution">
    <text evidence="2">The sequence shown here is derived from an EMBL/GenBank/DDBJ whole genome shotgun (WGS) entry which is preliminary data.</text>
</comment>
<name>A0A2S6ZC34_9XANT</name>
<feature type="compositionally biased region" description="Low complexity" evidence="1">
    <location>
        <begin position="38"/>
        <end position="74"/>
    </location>
</feature>
<reference evidence="2 3" key="1">
    <citation type="submission" date="2016-08" db="EMBL/GenBank/DDBJ databases">
        <title>Evolution of the type three secretion system and type three effector repertoires in Xanthomonas.</title>
        <authorList>
            <person name="Merda D."/>
            <person name="Briand M."/>
            <person name="Bosis E."/>
            <person name="Rousseau C."/>
            <person name="Portier P."/>
            <person name="Jacques M.-A."/>
            <person name="Fischer-Le Saux M."/>
        </authorList>
    </citation>
    <scope>NUCLEOTIDE SEQUENCE [LARGE SCALE GENOMIC DNA]</scope>
    <source>
        <strain evidence="2 3">CFBP 4691</strain>
    </source>
</reference>
<evidence type="ECO:0008006" key="4">
    <source>
        <dbReference type="Google" id="ProtNLM"/>
    </source>
</evidence>
<accession>A0A2S6ZC34</accession>
<organism evidence="2 3">
    <name type="scientific">Xanthomonas theicola</name>
    <dbReference type="NCBI Taxonomy" id="56464"/>
    <lineage>
        <taxon>Bacteria</taxon>
        <taxon>Pseudomonadati</taxon>
        <taxon>Pseudomonadota</taxon>
        <taxon>Gammaproteobacteria</taxon>
        <taxon>Lysobacterales</taxon>
        <taxon>Lysobacteraceae</taxon>
        <taxon>Xanthomonas</taxon>
    </lineage>
</organism>
<feature type="region of interest" description="Disordered" evidence="1">
    <location>
        <begin position="23"/>
        <end position="80"/>
    </location>
</feature>
<sequence length="80" mass="7778">MRRTLKFVLIGSLLAGLVACQRNGDKPAQERNPTTPSPATDASQADGAAAPTGTTSGAAATGAATGSDAAQGTTPPADPQ</sequence>
<evidence type="ECO:0000313" key="3">
    <source>
        <dbReference type="Proteomes" id="UP000239898"/>
    </source>
</evidence>
<evidence type="ECO:0000256" key="1">
    <source>
        <dbReference type="SAM" id="MobiDB-lite"/>
    </source>
</evidence>
<evidence type="ECO:0000313" key="2">
    <source>
        <dbReference type="EMBL" id="PPT86774.1"/>
    </source>
</evidence>
<dbReference type="Proteomes" id="UP000239898">
    <property type="component" value="Unassembled WGS sequence"/>
</dbReference>
<gene>
    <name evidence="2" type="ORF">XthCFBP4691_15905</name>
</gene>
<proteinExistence type="predicted"/>
<dbReference type="PROSITE" id="PS51257">
    <property type="entry name" value="PROKAR_LIPOPROTEIN"/>
    <property type="match status" value="1"/>
</dbReference>
<protein>
    <recommendedName>
        <fullName evidence="4">Lipoprotein</fullName>
    </recommendedName>
</protein>
<keyword evidence="3" id="KW-1185">Reference proteome</keyword>